<dbReference type="GO" id="GO:0005737">
    <property type="term" value="C:cytoplasm"/>
    <property type="evidence" value="ECO:0007669"/>
    <property type="project" value="TreeGrafter"/>
</dbReference>
<dbReference type="GO" id="GO:0043525">
    <property type="term" value="P:positive regulation of neuron apoptotic process"/>
    <property type="evidence" value="ECO:0007669"/>
    <property type="project" value="TreeGrafter"/>
</dbReference>
<dbReference type="GO" id="GO:0045751">
    <property type="term" value="P:negative regulation of Toll signaling pathway"/>
    <property type="evidence" value="ECO:0007669"/>
    <property type="project" value="UniProtKB-ARBA"/>
</dbReference>
<dbReference type="InterPro" id="IPR002138">
    <property type="entry name" value="Pept_C14_p10"/>
</dbReference>
<feature type="domain" description="Caspase family p10" evidence="8">
    <location>
        <begin position="188"/>
        <end position="283"/>
    </location>
</feature>
<dbReference type="InterPro" id="IPR029030">
    <property type="entry name" value="Caspase-like_dom_sf"/>
</dbReference>
<evidence type="ECO:0000256" key="1">
    <source>
        <dbReference type="ARBA" id="ARBA00010134"/>
    </source>
</evidence>
<evidence type="ECO:0000259" key="8">
    <source>
        <dbReference type="PROSITE" id="PS50207"/>
    </source>
</evidence>
<evidence type="ECO:0000256" key="6">
    <source>
        <dbReference type="ARBA" id="ARBA00023145"/>
    </source>
</evidence>
<dbReference type="InterPro" id="IPR011600">
    <property type="entry name" value="Pept_C14_caspase"/>
</dbReference>
<keyword evidence="5" id="KW-0788">Thiol protease</keyword>
<evidence type="ECO:0000256" key="4">
    <source>
        <dbReference type="ARBA" id="ARBA00022801"/>
    </source>
</evidence>
<evidence type="ECO:0000256" key="5">
    <source>
        <dbReference type="ARBA" id="ARBA00022807"/>
    </source>
</evidence>
<dbReference type="CDD" id="cd00032">
    <property type="entry name" value="CASc"/>
    <property type="match status" value="1"/>
</dbReference>
<proteinExistence type="inferred from homology"/>
<organism evidence="10">
    <name type="scientific">Culex pipiens</name>
    <name type="common">House mosquito</name>
    <dbReference type="NCBI Taxonomy" id="7175"/>
    <lineage>
        <taxon>Eukaryota</taxon>
        <taxon>Metazoa</taxon>
        <taxon>Ecdysozoa</taxon>
        <taxon>Arthropoda</taxon>
        <taxon>Hexapoda</taxon>
        <taxon>Insecta</taxon>
        <taxon>Pterygota</taxon>
        <taxon>Neoptera</taxon>
        <taxon>Endopterygota</taxon>
        <taxon>Diptera</taxon>
        <taxon>Nematocera</taxon>
        <taxon>Culicoidea</taxon>
        <taxon>Culicidae</taxon>
        <taxon>Culicinae</taxon>
        <taxon>Culicini</taxon>
        <taxon>Culex</taxon>
        <taxon>Culex</taxon>
    </lineage>
</organism>
<sequence length="285" mass="31964">MSTLSLTMERAKKAQFWRRGSSFSPSRLPVNPAYVIDRTGAYYPMNHKRRGKALIFTHETFAKATKLKSRKGAKADSKALGKSLKRLGFDVDIYSDKGKEEINKITEKASRQDHSNADCLLVAILTHGDDGDSLCAHDGSYQFSSVWTQFTEERCPSLAGKPKIFIVQACRGQELDPGVTTVEQDGIARYIGSAEADFLFAFATAPGFMSFRNIESGSWFIQELCVELNENGERYDLLTLFTFVTQRVAHQHESNVPDNPEYHQKKQIPCIVSKLSRLLLLSGRV</sequence>
<dbReference type="GO" id="GO:0045476">
    <property type="term" value="P:nurse cell apoptotic process"/>
    <property type="evidence" value="ECO:0007669"/>
    <property type="project" value="UniProtKB-ARBA"/>
</dbReference>
<accession>A0A8D8F140</accession>
<feature type="domain" description="Caspase family p20" evidence="9">
    <location>
        <begin position="49"/>
        <end position="174"/>
    </location>
</feature>
<evidence type="ECO:0000256" key="7">
    <source>
        <dbReference type="RuleBase" id="RU003971"/>
    </source>
</evidence>
<dbReference type="PANTHER" id="PTHR10454:SF245">
    <property type="entry name" value="CASPASE-RELATED"/>
    <property type="match status" value="1"/>
</dbReference>
<dbReference type="PROSITE" id="PS01122">
    <property type="entry name" value="CASPASE_CYS"/>
    <property type="match status" value="1"/>
</dbReference>
<dbReference type="InterPro" id="IPR016129">
    <property type="entry name" value="Caspase_his_AS"/>
</dbReference>
<dbReference type="SMART" id="SM00115">
    <property type="entry name" value="CASc"/>
    <property type="match status" value="1"/>
</dbReference>
<evidence type="ECO:0000256" key="2">
    <source>
        <dbReference type="ARBA" id="ARBA00022670"/>
    </source>
</evidence>
<evidence type="ECO:0000259" key="9">
    <source>
        <dbReference type="PROSITE" id="PS50208"/>
    </source>
</evidence>
<keyword evidence="4" id="KW-0378">Hydrolase</keyword>
<reference evidence="10" key="1">
    <citation type="submission" date="2021-05" db="EMBL/GenBank/DDBJ databases">
        <authorList>
            <person name="Alioto T."/>
            <person name="Alioto T."/>
            <person name="Gomez Garrido J."/>
        </authorList>
    </citation>
    <scope>NUCLEOTIDE SEQUENCE</scope>
</reference>
<dbReference type="PROSITE" id="PS01121">
    <property type="entry name" value="CASPASE_HIS"/>
    <property type="match status" value="1"/>
</dbReference>
<dbReference type="InterPro" id="IPR001309">
    <property type="entry name" value="Pept_C14_p20"/>
</dbReference>
<evidence type="ECO:0000313" key="10">
    <source>
        <dbReference type="EMBL" id="CAG6454601.1"/>
    </source>
</evidence>
<keyword evidence="6" id="KW-0865">Zymogen</keyword>
<dbReference type="InterPro" id="IPR033139">
    <property type="entry name" value="Caspase_cys_AS"/>
</dbReference>
<dbReference type="PANTHER" id="PTHR10454">
    <property type="entry name" value="CASPASE"/>
    <property type="match status" value="1"/>
</dbReference>
<dbReference type="SUPFAM" id="SSF52129">
    <property type="entry name" value="Caspase-like"/>
    <property type="match status" value="1"/>
</dbReference>
<dbReference type="GO" id="GO:1990525">
    <property type="term" value="F:BIR domain binding"/>
    <property type="evidence" value="ECO:0007669"/>
    <property type="project" value="UniProtKB-ARBA"/>
</dbReference>
<dbReference type="InterPro" id="IPR002398">
    <property type="entry name" value="Pept_C14"/>
</dbReference>
<dbReference type="FunFam" id="3.40.50.1460:FF:000001">
    <property type="entry name" value="Caspase-3 preproprotein"/>
    <property type="match status" value="1"/>
</dbReference>
<keyword evidence="3" id="KW-0053">Apoptosis</keyword>
<dbReference type="GO" id="GO:0004197">
    <property type="term" value="F:cysteine-type endopeptidase activity"/>
    <property type="evidence" value="ECO:0007669"/>
    <property type="project" value="InterPro"/>
</dbReference>
<comment type="similarity">
    <text evidence="1 7">Belongs to the peptidase C14A family.</text>
</comment>
<name>A0A8D8F140_CULPI</name>
<dbReference type="InterPro" id="IPR015917">
    <property type="entry name" value="Pept_C14A"/>
</dbReference>
<dbReference type="PROSITE" id="PS50207">
    <property type="entry name" value="CASPASE_P10"/>
    <property type="match status" value="1"/>
</dbReference>
<evidence type="ECO:0000256" key="3">
    <source>
        <dbReference type="ARBA" id="ARBA00022703"/>
    </source>
</evidence>
<dbReference type="AlphaFoldDB" id="A0A8D8F140"/>
<dbReference type="Pfam" id="PF00656">
    <property type="entry name" value="Peptidase_C14"/>
    <property type="match status" value="1"/>
</dbReference>
<dbReference type="GO" id="GO:0016322">
    <property type="term" value="P:neuron remodeling"/>
    <property type="evidence" value="ECO:0007669"/>
    <property type="project" value="UniProtKB-ARBA"/>
</dbReference>
<keyword evidence="2" id="KW-0645">Protease</keyword>
<dbReference type="PRINTS" id="PR00376">
    <property type="entry name" value="IL1BCENZYME"/>
</dbReference>
<dbReference type="PROSITE" id="PS50208">
    <property type="entry name" value="CASPASE_P20"/>
    <property type="match status" value="1"/>
</dbReference>
<dbReference type="Gene3D" id="3.40.50.1460">
    <property type="match status" value="1"/>
</dbReference>
<dbReference type="GO" id="GO:0006508">
    <property type="term" value="P:proteolysis"/>
    <property type="evidence" value="ECO:0007669"/>
    <property type="project" value="UniProtKB-KW"/>
</dbReference>
<dbReference type="EMBL" id="HBUE01026724">
    <property type="protein sequence ID" value="CAG6454601.1"/>
    <property type="molecule type" value="Transcribed_RNA"/>
</dbReference>
<protein>
    <submittedName>
        <fullName evidence="10">Caspase-1</fullName>
    </submittedName>
</protein>